<protein>
    <submittedName>
        <fullName evidence="6">Ftsk/SpoIIIE family protein, putative</fullName>
    </submittedName>
</protein>
<keyword evidence="2 3" id="KW-0067">ATP-binding</keyword>
<dbReference type="CDD" id="cd01127">
    <property type="entry name" value="TrwB_TraG_TraD_VirD4"/>
    <property type="match status" value="1"/>
</dbReference>
<evidence type="ECO:0000256" key="3">
    <source>
        <dbReference type="PROSITE-ProRule" id="PRU00289"/>
    </source>
</evidence>
<dbReference type="GO" id="GO:0003677">
    <property type="term" value="F:DNA binding"/>
    <property type="evidence" value="ECO:0007669"/>
    <property type="project" value="InterPro"/>
</dbReference>
<dbReference type="InterPro" id="IPR027417">
    <property type="entry name" value="P-loop_NTPase"/>
</dbReference>
<dbReference type="Proteomes" id="UP000198286">
    <property type="component" value="Plasmid unnamed 2"/>
</dbReference>
<keyword evidence="6" id="KW-0614">Plasmid</keyword>
<keyword evidence="1 3" id="KW-0547">Nucleotide-binding</keyword>
<geneLocation type="plasmid" evidence="6 7">
    <name>unnamed 2</name>
</geneLocation>
<reference evidence="6 7" key="1">
    <citation type="journal article" date="2017" name="Lancet Infect. Dis.">
        <title>Global outbreak of severe Mycobacterium chimaera disease after cardiac surgery: a molecular epidemiological study.</title>
        <authorList>
            <person name="van Ingen J."/>
            <person name="Kohl T."/>
            <person name="Kranzer K."/>
            <person name="Hasse B."/>
            <person name="Keller P."/>
            <person name="Szafranska A."/>
            <person name="Hillemann D."/>
            <person name="Chand M."/>
            <person name="Schreiber P."/>
            <person name="Sommerstein R."/>
            <person name="Berger C."/>
            <person name="Genoni M."/>
            <person name="Ruegg C."/>
            <person name="Troillet N."/>
            <person name="Widmer A.F."/>
            <person name="Becker S.L."/>
            <person name="Herrmann M."/>
            <person name="Eckmanns T."/>
            <person name="Haller S."/>
            <person name="Hoeller C."/>
            <person name="Debast S.B."/>
            <person name="Wolfhagen M.J."/>
            <person name="Hopman J."/>
            <person name="Kluytmans J."/>
            <person name="Langelaar M."/>
            <person name="Notermans D.W."/>
            <person name="ten Oever J."/>
            <person name="van den Barselaar P."/>
            <person name="Vonk A.B.A."/>
            <person name="Vos M.C."/>
            <person name="Ahmed N."/>
            <person name="Brown T."/>
            <person name="Crook D."/>
            <person name="Lamagni T."/>
            <person name="Phin N."/>
            <person name="Smith E.G."/>
            <person name="Zambon M."/>
            <person name="Serr A."/>
            <person name="Goetting T."/>
            <person name="Ebner W."/>
            <person name="Thuermer A."/>
            <person name="Utpatel C."/>
            <person name="Sproer C."/>
            <person name="Bunk B."/>
            <person name="Nubel U."/>
            <person name="Bloemberg G."/>
            <person name="Bottger E."/>
            <person name="Niemann S."/>
            <person name="Wagner D."/>
            <person name="Sax H."/>
        </authorList>
    </citation>
    <scope>NUCLEOTIDE SEQUENCE [LARGE SCALE GENOMIC DNA]</scope>
    <source>
        <strain evidence="6 7">ZUERICH-2</strain>
        <plasmid evidence="6 7">unnamed 2</plasmid>
    </source>
</reference>
<dbReference type="InterPro" id="IPR002543">
    <property type="entry name" value="FtsK_dom"/>
</dbReference>
<evidence type="ECO:0000256" key="4">
    <source>
        <dbReference type="SAM" id="Phobius"/>
    </source>
</evidence>
<gene>
    <name evidence="6" type="ORF">MYCOZU2_05992</name>
</gene>
<feature type="transmembrane region" description="Helical" evidence="4">
    <location>
        <begin position="73"/>
        <end position="95"/>
    </location>
</feature>
<keyword evidence="4" id="KW-0812">Transmembrane</keyword>
<dbReference type="InterPro" id="IPR050206">
    <property type="entry name" value="FtsK/SpoIIIE/SftA"/>
</dbReference>
<evidence type="ECO:0000259" key="5">
    <source>
        <dbReference type="PROSITE" id="PS50901"/>
    </source>
</evidence>
<feature type="domain" description="FtsK" evidence="5">
    <location>
        <begin position="260"/>
        <end position="442"/>
    </location>
</feature>
<dbReference type="SUPFAM" id="SSF52540">
    <property type="entry name" value="P-loop containing nucleoside triphosphate hydrolases"/>
    <property type="match status" value="1"/>
</dbReference>
<dbReference type="GO" id="GO:0005524">
    <property type="term" value="F:ATP binding"/>
    <property type="evidence" value="ECO:0007669"/>
    <property type="project" value="UniProtKB-UniRule"/>
</dbReference>
<organism evidence="6 7">
    <name type="scientific">Mycobacterium intracellulare subsp. chimaera</name>
    <dbReference type="NCBI Taxonomy" id="222805"/>
    <lineage>
        <taxon>Bacteria</taxon>
        <taxon>Bacillati</taxon>
        <taxon>Actinomycetota</taxon>
        <taxon>Actinomycetes</taxon>
        <taxon>Mycobacteriales</taxon>
        <taxon>Mycobacteriaceae</taxon>
        <taxon>Mycobacterium</taxon>
        <taxon>Mycobacterium avium complex (MAC)</taxon>
    </lineage>
</organism>
<sequence>MLAPAGERHLFTLPGAYPAVGWTTGTVLVDAGAIACAAAIGHAASKTHSQRITTDAGQPRTEWTFPSRRARGIYVIITGTALLAIGLGVGLQFGWGPTAAVPTVLLGACLLTSPVFQGSWGPGPGREELPGDNHKDLRRLHTLLKSRKDEATAVVVPGSVTYGSDRSPLSYKIRANTVGFFSTAEGQGLLKRLCTEMRGDEWTYTLQTGSDIAQFDRPEKKNFPEFAVPHPDMLWKVQSAQEATARYPDFKFSLGVDEFDREVAFSLKDFPHMALVGESGSGKSITLSTLVEFFLSAGWEIAIGDGKQVDYGPLRNRVVMVTRSDEEYARLIYWAWEEMQGRKTEMQERLDRRIPGSGDFPPLLALLDEFAAVYLRMKDRFSKEEFDSIMSKLSQLLKEGRQLRVHLIFATQTFRDSDFPRWILDLCPLRISLGPPNNITIKQAFQESVRDRAEYLGGKMKGKKGRGMVSIDDVPPERSLVEFQSWFGYSPATPDTVTRRLPDKVRQQHTYLKTYVSERVPKLYSRQWFKVDSFDDWKKPLDEICDIPSVSLDREDGTPDPAAYCYDPDHRNYNGKNTSGRRWGKQVKILAHNKDR</sequence>
<dbReference type="EMBL" id="CP015269">
    <property type="protein sequence ID" value="ASL18337.1"/>
    <property type="molecule type" value="Genomic_DNA"/>
</dbReference>
<dbReference type="PROSITE" id="PS50901">
    <property type="entry name" value="FTSK"/>
    <property type="match status" value="1"/>
</dbReference>
<keyword evidence="4" id="KW-0472">Membrane</keyword>
<name>A0A7U5MRI3_MYCIT</name>
<keyword evidence="4" id="KW-1133">Transmembrane helix</keyword>
<evidence type="ECO:0000256" key="1">
    <source>
        <dbReference type="ARBA" id="ARBA00022741"/>
    </source>
</evidence>
<feature type="transmembrane region" description="Helical" evidence="4">
    <location>
        <begin position="20"/>
        <end position="41"/>
    </location>
</feature>
<dbReference type="Gene3D" id="3.40.50.300">
    <property type="entry name" value="P-loop containing nucleotide triphosphate hydrolases"/>
    <property type="match status" value="1"/>
</dbReference>
<evidence type="ECO:0000313" key="7">
    <source>
        <dbReference type="Proteomes" id="UP000198286"/>
    </source>
</evidence>
<dbReference type="AlphaFoldDB" id="A0A7U5MRI3"/>
<evidence type="ECO:0000256" key="2">
    <source>
        <dbReference type="ARBA" id="ARBA00022840"/>
    </source>
</evidence>
<dbReference type="PANTHER" id="PTHR22683:SF41">
    <property type="entry name" value="DNA TRANSLOCASE FTSK"/>
    <property type="match status" value="1"/>
</dbReference>
<feature type="binding site" evidence="3">
    <location>
        <begin position="277"/>
        <end position="284"/>
    </location>
    <ligand>
        <name>ATP</name>
        <dbReference type="ChEBI" id="CHEBI:30616"/>
    </ligand>
</feature>
<accession>A0A7U5MRI3</accession>
<dbReference type="PANTHER" id="PTHR22683">
    <property type="entry name" value="SPORULATION PROTEIN RELATED"/>
    <property type="match status" value="1"/>
</dbReference>
<dbReference type="Pfam" id="PF01580">
    <property type="entry name" value="FtsK_SpoIIIE"/>
    <property type="match status" value="1"/>
</dbReference>
<proteinExistence type="predicted"/>
<evidence type="ECO:0000313" key="6">
    <source>
        <dbReference type="EMBL" id="ASL18337.1"/>
    </source>
</evidence>